<gene>
    <name evidence="1" type="ORF">MUK42_12201</name>
</gene>
<organism evidence="1 2">
    <name type="scientific">Musa troglodytarum</name>
    <name type="common">fe'i banana</name>
    <dbReference type="NCBI Taxonomy" id="320322"/>
    <lineage>
        <taxon>Eukaryota</taxon>
        <taxon>Viridiplantae</taxon>
        <taxon>Streptophyta</taxon>
        <taxon>Embryophyta</taxon>
        <taxon>Tracheophyta</taxon>
        <taxon>Spermatophyta</taxon>
        <taxon>Magnoliopsida</taxon>
        <taxon>Liliopsida</taxon>
        <taxon>Zingiberales</taxon>
        <taxon>Musaceae</taxon>
        <taxon>Musa</taxon>
    </lineage>
</organism>
<dbReference type="AlphaFoldDB" id="A0A9E7HJE9"/>
<reference evidence="1" key="1">
    <citation type="submission" date="2022-05" db="EMBL/GenBank/DDBJ databases">
        <title>The Musa troglodytarum L. genome provides insights into the mechanism of non-climacteric behaviour and enrichment of carotenoids.</title>
        <authorList>
            <person name="Wang J."/>
        </authorList>
    </citation>
    <scope>NUCLEOTIDE SEQUENCE</scope>
    <source>
        <tissue evidence="1">Leaf</tissue>
    </source>
</reference>
<dbReference type="EMBL" id="CP097510">
    <property type="protein sequence ID" value="URE34270.1"/>
    <property type="molecule type" value="Genomic_DNA"/>
</dbReference>
<keyword evidence="2" id="KW-1185">Reference proteome</keyword>
<evidence type="ECO:0000313" key="1">
    <source>
        <dbReference type="EMBL" id="URE34270.1"/>
    </source>
</evidence>
<protein>
    <submittedName>
        <fullName evidence="1">Uncharacterized protein</fullName>
    </submittedName>
</protein>
<evidence type="ECO:0000313" key="2">
    <source>
        <dbReference type="Proteomes" id="UP001055439"/>
    </source>
</evidence>
<name>A0A9E7HJE9_9LILI</name>
<dbReference type="Proteomes" id="UP001055439">
    <property type="component" value="Chromosome 8"/>
</dbReference>
<sequence>MQEMHLRLEGASNKICPGLNSKAPSKSPYKFVQEQALLSKACVVLNQQVKEINLWKGGGLHSFKYLIMLSEDSSFYLAEYIKAAKVIPYLKLQLNITDVLLILILGGKQSIYKSYPSLWLLYISVQSPAFGYLKKEKDQRTYLWFLSSSIFHSAATEREALDYLLTSRNFWDSLSRSAMTRACRLSERASSLARRSSSRSLHRFSISILSSCKLSITLRHSSSLARLSTSLASAASAHRASISNCRRMNSLRASFTSSSRFFFLVTFLRFLLSSAFPSSSSSSSSSSASSSHSLTRTCTAFPFSFSNTISLSILSENILLISS</sequence>
<proteinExistence type="predicted"/>
<accession>A0A9E7HJE9</accession>